<keyword evidence="5" id="KW-0067">ATP-binding</keyword>
<dbReference type="Gene3D" id="3.40.1190.20">
    <property type="match status" value="1"/>
</dbReference>
<protein>
    <submittedName>
        <fullName evidence="7">Carbohydrate kinase</fullName>
        <ecNumber evidence="7">2.7.1.-</ecNumber>
    </submittedName>
</protein>
<feature type="domain" description="Carbohydrate kinase PfkB" evidence="6">
    <location>
        <begin position="2"/>
        <end position="300"/>
    </location>
</feature>
<sequence>MITVIGESLVDIISDPREVGRTQGHPGGSPLNVAVGVARLGLATTLVTHYADDPHGLLIADHLGGNNVEAIVGGSVPTSSAAASLDGNGAAEYTFSIGWDVSGASIPALAAVESSLHVHTGSIAAVLAPGNQTVRRLVDAARPHATVSFDPNCRPAISGDADAARRDIEGFVSVSDIVKASDEDLRWLYPGRTPDESLAAWLDLGPALVALTRGADGPVILTRQGRAEMPAEAITVADTVGAGDSFMAALISGLGQLGALGGDGRSCLHRLSPGELQALAAYANRAAAITCSRPGANPPTTAELGSLAGMPAGTS</sequence>
<dbReference type="InterPro" id="IPR029056">
    <property type="entry name" value="Ribokinase-like"/>
</dbReference>
<dbReference type="PANTHER" id="PTHR43085:SF1">
    <property type="entry name" value="PSEUDOURIDINE KINASE-RELATED"/>
    <property type="match status" value="1"/>
</dbReference>
<dbReference type="SUPFAM" id="SSF53613">
    <property type="entry name" value="Ribokinase-like"/>
    <property type="match status" value="1"/>
</dbReference>
<evidence type="ECO:0000259" key="6">
    <source>
        <dbReference type="Pfam" id="PF00294"/>
    </source>
</evidence>
<evidence type="ECO:0000256" key="3">
    <source>
        <dbReference type="ARBA" id="ARBA00022741"/>
    </source>
</evidence>
<gene>
    <name evidence="7" type="ORF">WHH00_14110</name>
</gene>
<keyword evidence="4 7" id="KW-0418">Kinase</keyword>
<evidence type="ECO:0000256" key="4">
    <source>
        <dbReference type="ARBA" id="ARBA00022777"/>
    </source>
</evidence>
<dbReference type="InterPro" id="IPR050306">
    <property type="entry name" value="PfkB_Carbo_kinase"/>
</dbReference>
<keyword evidence="8" id="KW-1185">Reference proteome</keyword>
<accession>A0ABZ2R9T8</accession>
<proteinExistence type="inferred from homology"/>
<reference evidence="7 8" key="1">
    <citation type="submission" date="2024-03" db="EMBL/GenBank/DDBJ databases">
        <title>Rhodococcus navarretei sp. nov. and Pseudarthrobacter quantumdoti sp. nov., two new species with the ability to biosynthesize Quantum Dots isolated from soil samples at Union Glacier, Antarctica.</title>
        <authorList>
            <person name="Vargas M."/>
        </authorList>
    </citation>
    <scope>NUCLEOTIDE SEQUENCE [LARGE SCALE GENOMIC DNA]</scope>
    <source>
        <strain evidence="7 8">RC-2-3</strain>
    </source>
</reference>
<comment type="similarity">
    <text evidence="1">Belongs to the carbohydrate kinase PfkB family.</text>
</comment>
<dbReference type="InterPro" id="IPR011611">
    <property type="entry name" value="PfkB_dom"/>
</dbReference>
<dbReference type="RefSeq" id="WP_406633717.1">
    <property type="nucleotide sequence ID" value="NZ_CP148033.1"/>
</dbReference>
<dbReference type="InterPro" id="IPR002173">
    <property type="entry name" value="Carboh/pur_kinase_PfkB_CS"/>
</dbReference>
<dbReference type="PROSITE" id="PS00584">
    <property type="entry name" value="PFKB_KINASES_2"/>
    <property type="match status" value="1"/>
</dbReference>
<dbReference type="Proteomes" id="UP001623384">
    <property type="component" value="Chromosome"/>
</dbReference>
<keyword evidence="3" id="KW-0547">Nucleotide-binding</keyword>
<dbReference type="EMBL" id="CP148033">
    <property type="protein sequence ID" value="WXK92208.1"/>
    <property type="molecule type" value="Genomic_DNA"/>
</dbReference>
<evidence type="ECO:0000256" key="2">
    <source>
        <dbReference type="ARBA" id="ARBA00022679"/>
    </source>
</evidence>
<evidence type="ECO:0000256" key="1">
    <source>
        <dbReference type="ARBA" id="ARBA00010688"/>
    </source>
</evidence>
<evidence type="ECO:0000313" key="8">
    <source>
        <dbReference type="Proteomes" id="UP001623384"/>
    </source>
</evidence>
<evidence type="ECO:0000313" key="7">
    <source>
        <dbReference type="EMBL" id="WXK92208.1"/>
    </source>
</evidence>
<keyword evidence="2 7" id="KW-0808">Transferase</keyword>
<dbReference type="GO" id="GO:0016301">
    <property type="term" value="F:kinase activity"/>
    <property type="evidence" value="ECO:0007669"/>
    <property type="project" value="UniProtKB-KW"/>
</dbReference>
<dbReference type="Pfam" id="PF00294">
    <property type="entry name" value="PfkB"/>
    <property type="match status" value="1"/>
</dbReference>
<dbReference type="CDD" id="cd01167">
    <property type="entry name" value="bac_FRK"/>
    <property type="match status" value="1"/>
</dbReference>
<dbReference type="PANTHER" id="PTHR43085">
    <property type="entry name" value="HEXOKINASE FAMILY MEMBER"/>
    <property type="match status" value="1"/>
</dbReference>
<evidence type="ECO:0000256" key="5">
    <source>
        <dbReference type="ARBA" id="ARBA00022840"/>
    </source>
</evidence>
<name>A0ABZ2R9T8_9MICC</name>
<organism evidence="7 8">
    <name type="scientific">Pseudarthrobacter quantipunctorum</name>
    <dbReference type="NCBI Taxonomy" id="3128980"/>
    <lineage>
        <taxon>Bacteria</taxon>
        <taxon>Bacillati</taxon>
        <taxon>Actinomycetota</taxon>
        <taxon>Actinomycetes</taxon>
        <taxon>Micrococcales</taxon>
        <taxon>Micrococcaceae</taxon>
        <taxon>Pseudarthrobacter</taxon>
    </lineage>
</organism>
<dbReference type="EC" id="2.7.1.-" evidence="7"/>